<reference evidence="15" key="1">
    <citation type="journal article" date="2013" name="Nature">
        <title>Draft genome of the wheat A-genome progenitor Triticum urartu.</title>
        <authorList>
            <person name="Ling H.Q."/>
            <person name="Zhao S."/>
            <person name="Liu D."/>
            <person name="Wang J."/>
            <person name="Sun H."/>
            <person name="Zhang C."/>
            <person name="Fan H."/>
            <person name="Li D."/>
            <person name="Dong L."/>
            <person name="Tao Y."/>
            <person name="Gao C."/>
            <person name="Wu H."/>
            <person name="Li Y."/>
            <person name="Cui Y."/>
            <person name="Guo X."/>
            <person name="Zheng S."/>
            <person name="Wang B."/>
            <person name="Yu K."/>
            <person name="Liang Q."/>
            <person name="Yang W."/>
            <person name="Lou X."/>
            <person name="Chen J."/>
            <person name="Feng M."/>
            <person name="Jian J."/>
            <person name="Zhang X."/>
            <person name="Luo G."/>
            <person name="Jiang Y."/>
            <person name="Liu J."/>
            <person name="Wang Z."/>
            <person name="Sha Y."/>
            <person name="Zhang B."/>
            <person name="Wu H."/>
            <person name="Tang D."/>
            <person name="Shen Q."/>
            <person name="Xue P."/>
            <person name="Zou S."/>
            <person name="Wang X."/>
            <person name="Liu X."/>
            <person name="Wang F."/>
            <person name="Yang Y."/>
            <person name="An X."/>
            <person name="Dong Z."/>
            <person name="Zhang K."/>
            <person name="Zhang X."/>
            <person name="Luo M.C."/>
            <person name="Dvorak J."/>
            <person name="Tong Y."/>
            <person name="Wang J."/>
            <person name="Yang H."/>
            <person name="Li Z."/>
            <person name="Wang D."/>
            <person name="Zhang A."/>
            <person name="Wang J."/>
        </authorList>
    </citation>
    <scope>NUCLEOTIDE SEQUENCE</scope>
</reference>
<evidence type="ECO:0000256" key="8">
    <source>
        <dbReference type="ARBA" id="ARBA00023157"/>
    </source>
</evidence>
<dbReference type="GO" id="GO:0005739">
    <property type="term" value="C:mitochondrion"/>
    <property type="evidence" value="ECO:0007669"/>
    <property type="project" value="TreeGrafter"/>
</dbReference>
<dbReference type="PRINTS" id="PR00368">
    <property type="entry name" value="FADPNR"/>
</dbReference>
<evidence type="ECO:0000256" key="9">
    <source>
        <dbReference type="ARBA" id="ARBA00023284"/>
    </source>
</evidence>
<evidence type="ECO:0000256" key="5">
    <source>
        <dbReference type="ARBA" id="ARBA00022827"/>
    </source>
</evidence>
<dbReference type="InterPro" id="IPR004099">
    <property type="entry name" value="Pyr_nucl-diS_OxRdtase_dimer"/>
</dbReference>
<dbReference type="InterPro" id="IPR036188">
    <property type="entry name" value="FAD/NAD-bd_sf"/>
</dbReference>
<dbReference type="PANTHER" id="PTHR42737:SF2">
    <property type="entry name" value="GLUTATHIONE REDUCTASE"/>
    <property type="match status" value="1"/>
</dbReference>
<comment type="catalytic activity">
    <reaction evidence="10 12">
        <text>2 glutathione + NADP(+) = glutathione disulfide + NADPH + H(+)</text>
        <dbReference type="Rhea" id="RHEA:11740"/>
        <dbReference type="ChEBI" id="CHEBI:15378"/>
        <dbReference type="ChEBI" id="CHEBI:57783"/>
        <dbReference type="ChEBI" id="CHEBI:57925"/>
        <dbReference type="ChEBI" id="CHEBI:58297"/>
        <dbReference type="ChEBI" id="CHEBI:58349"/>
        <dbReference type="EC" id="1.8.1.7"/>
    </reaction>
</comment>
<keyword evidence="6 12" id="KW-0521">NADP</keyword>
<keyword evidence="8" id="KW-1015">Disulfide bond</keyword>
<evidence type="ECO:0000256" key="11">
    <source>
        <dbReference type="RuleBase" id="RU003691"/>
    </source>
</evidence>
<dbReference type="SUPFAM" id="SSF55424">
    <property type="entry name" value="FAD/NAD-linked reductases, dimerisation (C-terminal) domain"/>
    <property type="match status" value="1"/>
</dbReference>
<dbReference type="Gene3D" id="3.30.390.30">
    <property type="match status" value="1"/>
</dbReference>
<dbReference type="Gene3D" id="3.60.10.10">
    <property type="entry name" value="Endonuclease/exonuclease/phosphatase"/>
    <property type="match status" value="1"/>
</dbReference>
<dbReference type="InterPro" id="IPR023753">
    <property type="entry name" value="FAD/NAD-binding_dom"/>
</dbReference>
<dbReference type="GO" id="GO:0045454">
    <property type="term" value="P:cell redox homeostasis"/>
    <property type="evidence" value="ECO:0007669"/>
    <property type="project" value="InterPro"/>
</dbReference>
<keyword evidence="7 11" id="KW-0560">Oxidoreductase</keyword>
<dbReference type="GO" id="GO:0034599">
    <property type="term" value="P:cellular response to oxidative stress"/>
    <property type="evidence" value="ECO:0007669"/>
    <property type="project" value="TreeGrafter"/>
</dbReference>
<dbReference type="Pfam" id="PF07992">
    <property type="entry name" value="Pyr_redox_2"/>
    <property type="match status" value="1"/>
</dbReference>
<dbReference type="GO" id="GO:0050660">
    <property type="term" value="F:flavin adenine dinucleotide binding"/>
    <property type="evidence" value="ECO:0007669"/>
    <property type="project" value="InterPro"/>
</dbReference>
<keyword evidence="5 11" id="KW-0274">FAD</keyword>
<evidence type="ECO:0000256" key="12">
    <source>
        <dbReference type="RuleBase" id="RU365040"/>
    </source>
</evidence>
<comment type="similarity">
    <text evidence="2 11">Belongs to the class-I pyridine nucleotide-disulfide oxidoreductase family.</text>
</comment>
<dbReference type="PRINTS" id="PR00411">
    <property type="entry name" value="PNDRDTASEI"/>
</dbReference>
<dbReference type="Gene3D" id="3.50.50.60">
    <property type="entry name" value="FAD/NAD(P)-binding domain"/>
    <property type="match status" value="2"/>
</dbReference>
<comment type="function">
    <text evidence="12">Catalyzes the reduction of glutathione disulfide (GSSG) to reduced glutathione (GSH).</text>
</comment>
<feature type="domain" description="Pyridine nucleotide-disulphide oxidoreductase dimerisation" evidence="13">
    <location>
        <begin position="360"/>
        <end position="469"/>
    </location>
</feature>
<evidence type="ECO:0000256" key="4">
    <source>
        <dbReference type="ARBA" id="ARBA00022630"/>
    </source>
</evidence>
<dbReference type="OMA" id="IIEGCEP"/>
<dbReference type="GO" id="GO:0050661">
    <property type="term" value="F:NADP binding"/>
    <property type="evidence" value="ECO:0007669"/>
    <property type="project" value="InterPro"/>
</dbReference>
<feature type="domain" description="FAD/NAD(P)-binding" evidence="14">
    <location>
        <begin position="45"/>
        <end position="340"/>
    </location>
</feature>
<dbReference type="GO" id="GO:0006749">
    <property type="term" value="P:glutathione metabolic process"/>
    <property type="evidence" value="ECO:0007669"/>
    <property type="project" value="InterPro"/>
</dbReference>
<dbReference type="FunFam" id="3.50.50.60:FF:000051">
    <property type="entry name" value="Glutathione reductase"/>
    <property type="match status" value="1"/>
</dbReference>
<dbReference type="EMBL" id="KD246095">
    <property type="protein sequence ID" value="EMS49159.1"/>
    <property type="molecule type" value="Genomic_DNA"/>
</dbReference>
<evidence type="ECO:0000256" key="10">
    <source>
        <dbReference type="ARBA" id="ARBA00049142"/>
    </source>
</evidence>
<sequence length="745" mass="81332">MARKMLKDGEAPLVADDGGTYDYDLFVAICELPFHPISSEWLGGHGGTCVIRGCVPKKILVYGASFRGEFDDAKQFGWEINGDINYNWKKLLENKTQEIVRLNGVYKRILGGSGVTMIEGAGSIVDAHTVEVTQPDGSKQRHTTKHILIATGSRATLVDIPGKELAITSDEALSLEELPKRAVILGGGYIAVEFASIWKGLGAEVDLFYRKELPLRGFDDEMRTVVASNLEGRGIRLHPGTNLTELVLINFIYVNQLSKTADGIKVVTDKGDELIADVVLFATGRAPNSNRLNLEAVGVEVDQIGAIKVDEYSRTSVPNIWAVGDVTNRINLTPVALMEATCFAKTVFGGQTVKPDYKDVPCAVFCIPPLSVVGLSEQEALAEANNDLLIYTSSFNPMKNSISKRVEKSTMKLVVDAETDKVLGAAMCGPDAAEIMQGIAVALKAGATKATFDSTVGIHPSAAEEFVTMRTLTRRVSPPSKPKTNLGQKAKEVEDTGFKSCGTGTAANRNGVGILINKNLKYGVVDVKRRGDRIILVKLVVEDLFLNVISGYAPQVGHNENTKREFWEGLEDMVRSVPIGEKLFIGGDLNGHVGTSNTGFEGAHGGFGYGIRNQEGEDVLSFALAYNMIVANTLFRKRESHLVTFSSGQHSSQIDFILSRREDRRACLDCKVIPGESVVPQHKLVVADFRFRIRVQRDKHAKIARTKWWKLKGEVALAFKERVIKEGPWEEGGDTSRKRSFSAGS</sequence>
<evidence type="ECO:0000313" key="15">
    <source>
        <dbReference type="EMBL" id="EMS49159.1"/>
    </source>
</evidence>
<dbReference type="InterPro" id="IPR036691">
    <property type="entry name" value="Endo/exonu/phosph_ase_sf"/>
</dbReference>
<evidence type="ECO:0000256" key="3">
    <source>
        <dbReference type="ARBA" id="ARBA00011738"/>
    </source>
</evidence>
<dbReference type="InterPro" id="IPR006324">
    <property type="entry name" value="GSHR"/>
</dbReference>
<organism evidence="15">
    <name type="scientific">Triticum urartu</name>
    <name type="common">Red wild einkorn</name>
    <name type="synonym">Crithodium urartu</name>
    <dbReference type="NCBI Taxonomy" id="4572"/>
    <lineage>
        <taxon>Eukaryota</taxon>
        <taxon>Viridiplantae</taxon>
        <taxon>Streptophyta</taxon>
        <taxon>Embryophyta</taxon>
        <taxon>Tracheophyta</taxon>
        <taxon>Spermatophyta</taxon>
        <taxon>Magnoliopsida</taxon>
        <taxon>Liliopsida</taxon>
        <taxon>Poales</taxon>
        <taxon>Poaceae</taxon>
        <taxon>BOP clade</taxon>
        <taxon>Pooideae</taxon>
        <taxon>Triticodae</taxon>
        <taxon>Triticeae</taxon>
        <taxon>Triticinae</taxon>
        <taxon>Triticum</taxon>
    </lineage>
</organism>
<proteinExistence type="inferred from homology"/>
<dbReference type="eggNOG" id="KOG0405">
    <property type="taxonomic scope" value="Eukaryota"/>
</dbReference>
<name>M7ZM61_TRIUA</name>
<dbReference type="PANTHER" id="PTHR42737">
    <property type="entry name" value="GLUTATHIONE REDUCTASE"/>
    <property type="match status" value="1"/>
</dbReference>
<evidence type="ECO:0000256" key="1">
    <source>
        <dbReference type="ARBA" id="ARBA00001974"/>
    </source>
</evidence>
<dbReference type="Pfam" id="PF02852">
    <property type="entry name" value="Pyr_redox_dim"/>
    <property type="match status" value="1"/>
</dbReference>
<dbReference type="EC" id="1.8.1.7" evidence="12"/>
<dbReference type="InterPro" id="IPR016156">
    <property type="entry name" value="FAD/NAD-linked_Rdtase_dimer_sf"/>
</dbReference>
<dbReference type="PROSITE" id="PS00076">
    <property type="entry name" value="PYRIDINE_REDOX_1"/>
    <property type="match status" value="1"/>
</dbReference>
<dbReference type="InterPro" id="IPR012999">
    <property type="entry name" value="Pyr_OxRdtase_I_AS"/>
</dbReference>
<dbReference type="GO" id="GO:0004362">
    <property type="term" value="F:glutathione-disulfide reductase (NADPH) activity"/>
    <property type="evidence" value="ECO:0007669"/>
    <property type="project" value="UniProtKB-EC"/>
</dbReference>
<dbReference type="STRING" id="4572.M7ZM61"/>
<dbReference type="GO" id="GO:0005829">
    <property type="term" value="C:cytosol"/>
    <property type="evidence" value="ECO:0007669"/>
    <property type="project" value="TreeGrafter"/>
</dbReference>
<dbReference type="SUPFAM" id="SSF56219">
    <property type="entry name" value="DNase I-like"/>
    <property type="match status" value="1"/>
</dbReference>
<evidence type="ECO:0000259" key="13">
    <source>
        <dbReference type="Pfam" id="PF02852"/>
    </source>
</evidence>
<dbReference type="NCBIfam" id="NF004776">
    <property type="entry name" value="PRK06116.1"/>
    <property type="match status" value="1"/>
</dbReference>
<gene>
    <name evidence="15" type="ORF">TRIUR3_05417</name>
</gene>
<evidence type="ECO:0000259" key="14">
    <source>
        <dbReference type="Pfam" id="PF07992"/>
    </source>
</evidence>
<dbReference type="AlphaFoldDB" id="M7ZM61"/>
<dbReference type="InterPro" id="IPR046952">
    <property type="entry name" value="GSHR/TRXR-like"/>
</dbReference>
<comment type="subunit">
    <text evidence="3">Homodimer.</text>
</comment>
<evidence type="ECO:0000256" key="6">
    <source>
        <dbReference type="ARBA" id="ARBA00022857"/>
    </source>
</evidence>
<dbReference type="SUPFAM" id="SSF51905">
    <property type="entry name" value="FAD/NAD(P)-binding domain"/>
    <property type="match status" value="1"/>
</dbReference>
<comment type="cofactor">
    <cofactor evidence="1 12">
        <name>FAD</name>
        <dbReference type="ChEBI" id="CHEBI:57692"/>
    </cofactor>
</comment>
<dbReference type="NCBIfam" id="TIGR01424">
    <property type="entry name" value="gluta_reduc_2"/>
    <property type="match status" value="1"/>
</dbReference>
<keyword evidence="9 11" id="KW-0676">Redox-active center</keyword>
<evidence type="ECO:0000256" key="2">
    <source>
        <dbReference type="ARBA" id="ARBA00007532"/>
    </source>
</evidence>
<keyword evidence="4 11" id="KW-0285">Flavoprotein</keyword>
<protein>
    <recommendedName>
        <fullName evidence="12">Glutathione reductase</fullName>
        <shortName evidence="12">GRase</shortName>
        <ecNumber evidence="12">1.8.1.7</ecNumber>
    </recommendedName>
</protein>
<accession>M7ZM61</accession>
<dbReference type="FunFam" id="3.30.390.30:FF:000008">
    <property type="entry name" value="Glutathione reductase"/>
    <property type="match status" value="1"/>
</dbReference>
<evidence type="ECO:0000256" key="7">
    <source>
        <dbReference type="ARBA" id="ARBA00023002"/>
    </source>
</evidence>